<evidence type="ECO:0000256" key="1">
    <source>
        <dbReference type="ARBA" id="ARBA00023015"/>
    </source>
</evidence>
<dbReference type="InterPro" id="IPR039425">
    <property type="entry name" value="RNA_pol_sigma-70-like"/>
</dbReference>
<evidence type="ECO:0000256" key="5">
    <source>
        <dbReference type="RuleBase" id="RU000716"/>
    </source>
</evidence>
<keyword evidence="1 5" id="KW-0805">Transcription regulation</keyword>
<dbReference type="InterPro" id="IPR013325">
    <property type="entry name" value="RNA_pol_sigma_r2"/>
</dbReference>
<evidence type="ECO:0000313" key="7">
    <source>
        <dbReference type="EMBL" id="QDM42377.1"/>
    </source>
</evidence>
<keyword evidence="3 5" id="KW-0238">DNA-binding</keyword>
<dbReference type="GO" id="GO:0003677">
    <property type="term" value="F:DNA binding"/>
    <property type="evidence" value="ECO:0007669"/>
    <property type="project" value="UniProtKB-KW"/>
</dbReference>
<keyword evidence="4 5" id="KW-0804">Transcription</keyword>
<dbReference type="InterPro" id="IPR007627">
    <property type="entry name" value="RNA_pol_sigma70_r2"/>
</dbReference>
<dbReference type="GO" id="GO:0006352">
    <property type="term" value="P:DNA-templated transcription initiation"/>
    <property type="evidence" value="ECO:0007669"/>
    <property type="project" value="InterPro"/>
</dbReference>
<evidence type="ECO:0000259" key="6">
    <source>
        <dbReference type="Pfam" id="PF04542"/>
    </source>
</evidence>
<dbReference type="AlphaFoldDB" id="A0AAP9DQX5"/>
<dbReference type="PANTHER" id="PTHR43133:SF51">
    <property type="entry name" value="RNA POLYMERASE SIGMA FACTOR"/>
    <property type="match status" value="1"/>
</dbReference>
<evidence type="ECO:0000256" key="2">
    <source>
        <dbReference type="ARBA" id="ARBA00023082"/>
    </source>
</evidence>
<accession>A0AAP9DQX5</accession>
<reference evidence="7 8" key="1">
    <citation type="submission" date="2019-07" db="EMBL/GenBank/DDBJ databases">
        <title>Paenibacillus thiaminolyticus NRRL B-4156.</title>
        <authorList>
            <person name="Hehnly C."/>
            <person name="Zhang L."/>
        </authorList>
    </citation>
    <scope>NUCLEOTIDE SEQUENCE [LARGE SCALE GENOMIC DNA]</scope>
    <source>
        <strain evidence="7 8">NRRL B-4156</strain>
    </source>
</reference>
<evidence type="ECO:0000313" key="8">
    <source>
        <dbReference type="Proteomes" id="UP000315377"/>
    </source>
</evidence>
<feature type="domain" description="RNA polymerase sigma-70 region 2" evidence="6">
    <location>
        <begin position="57"/>
        <end position="121"/>
    </location>
</feature>
<dbReference type="Proteomes" id="UP000315377">
    <property type="component" value="Chromosome"/>
</dbReference>
<dbReference type="Pfam" id="PF04542">
    <property type="entry name" value="Sigma70_r2"/>
    <property type="match status" value="1"/>
</dbReference>
<evidence type="ECO:0000256" key="3">
    <source>
        <dbReference type="ARBA" id="ARBA00023125"/>
    </source>
</evidence>
<proteinExistence type="inferred from homology"/>
<keyword evidence="2 5" id="KW-0731">Sigma factor</keyword>
<name>A0AAP9DQX5_PANTH</name>
<dbReference type="Gene3D" id="1.10.1740.10">
    <property type="match status" value="1"/>
</dbReference>
<organism evidence="7 8">
    <name type="scientific">Paenibacillus thiaminolyticus</name>
    <name type="common">Bacillus thiaminolyticus</name>
    <dbReference type="NCBI Taxonomy" id="49283"/>
    <lineage>
        <taxon>Bacteria</taxon>
        <taxon>Bacillati</taxon>
        <taxon>Bacillota</taxon>
        <taxon>Bacilli</taxon>
        <taxon>Bacillales</taxon>
        <taxon>Paenibacillaceae</taxon>
        <taxon>Paenibacillus</taxon>
    </lineage>
</organism>
<comment type="similarity">
    <text evidence="5">Belongs to the sigma-70 factor family. ECF subfamily.</text>
</comment>
<dbReference type="InterPro" id="IPR000838">
    <property type="entry name" value="RNA_pol_sigma70_ECF_CS"/>
</dbReference>
<dbReference type="EMBL" id="CP041405">
    <property type="protein sequence ID" value="QDM42377.1"/>
    <property type="molecule type" value="Genomic_DNA"/>
</dbReference>
<dbReference type="PROSITE" id="PS01063">
    <property type="entry name" value="SIGMA70_ECF"/>
    <property type="match status" value="1"/>
</dbReference>
<protein>
    <recommendedName>
        <fullName evidence="5">RNA polymerase sigma factor</fullName>
    </recommendedName>
</protein>
<dbReference type="SUPFAM" id="SSF88946">
    <property type="entry name" value="Sigma2 domain of RNA polymerase sigma factors"/>
    <property type="match status" value="1"/>
</dbReference>
<gene>
    <name evidence="7" type="ORF">FLT43_01775</name>
</gene>
<sequence>MASIFVRPLQTQEDGRMRAKKEAGLVTEIPNTIAQAEYDRIWVKRAQLGDTEAFSELIEQHRSTAHRWADRMTGDPHPADDVVQDALICAFLHLGSLEDTSRFLPWFYRIVINQASMRLRRGGPYRQERPFTSIGAAMDDGSTARGYIWAGLGSRQNQRIRG</sequence>
<dbReference type="PANTHER" id="PTHR43133">
    <property type="entry name" value="RNA POLYMERASE ECF-TYPE SIGMA FACTO"/>
    <property type="match status" value="1"/>
</dbReference>
<evidence type="ECO:0000256" key="4">
    <source>
        <dbReference type="ARBA" id="ARBA00023163"/>
    </source>
</evidence>
<dbReference type="GO" id="GO:0016987">
    <property type="term" value="F:sigma factor activity"/>
    <property type="evidence" value="ECO:0007669"/>
    <property type="project" value="UniProtKB-KW"/>
</dbReference>